<evidence type="ECO:0000313" key="2">
    <source>
        <dbReference type="EMBL" id="PZQ70808.1"/>
    </source>
</evidence>
<dbReference type="InterPro" id="IPR010127">
    <property type="entry name" value="Phasin_subfam-1"/>
</dbReference>
<dbReference type="InterPro" id="IPR018968">
    <property type="entry name" value="Phasin"/>
</dbReference>
<name>A0A2W5Q0Y4_VARPD</name>
<dbReference type="EMBL" id="QFPP01000260">
    <property type="protein sequence ID" value="PZQ70808.1"/>
    <property type="molecule type" value="Genomic_DNA"/>
</dbReference>
<evidence type="ECO:0000259" key="1">
    <source>
        <dbReference type="Pfam" id="PF09361"/>
    </source>
</evidence>
<protein>
    <submittedName>
        <fullName evidence="2">Phasin</fullName>
    </submittedName>
</protein>
<feature type="domain" description="Phasin" evidence="1">
    <location>
        <begin position="49"/>
        <end position="144"/>
    </location>
</feature>
<reference evidence="2 3" key="1">
    <citation type="submission" date="2017-08" db="EMBL/GenBank/DDBJ databases">
        <title>Infants hospitalized years apart are colonized by the same room-sourced microbial strains.</title>
        <authorList>
            <person name="Brooks B."/>
            <person name="Olm M.R."/>
            <person name="Firek B.A."/>
            <person name="Baker R."/>
            <person name="Thomas B.C."/>
            <person name="Morowitz M.J."/>
            <person name="Banfield J.F."/>
        </authorList>
    </citation>
    <scope>NUCLEOTIDE SEQUENCE [LARGE SCALE GENOMIC DNA]</scope>
    <source>
        <strain evidence="2">S2_005_003_R2_41</strain>
    </source>
</reference>
<sequence length="163" mass="17759">MATRKTSGADKSTGLPDPADIQEAFAQSFKGITDRMQNLNLTGSAATLLESGRKDIEALVEANKRSYQGLQTVVQRQTEMLRNSITEWQGAMQGMQGQDMSANLAKLDEMGKAAFQQALNDIRELADVAAKSQAEAFEIVRKRVSDNVEQVTQLLQQGGPGKK</sequence>
<dbReference type="Proteomes" id="UP000249135">
    <property type="component" value="Unassembled WGS sequence"/>
</dbReference>
<comment type="caution">
    <text evidence="2">The sequence shown here is derived from an EMBL/GenBank/DDBJ whole genome shotgun (WGS) entry which is preliminary data.</text>
</comment>
<gene>
    <name evidence="2" type="ORF">DI563_18130</name>
</gene>
<dbReference type="AlphaFoldDB" id="A0A2W5Q0Y4"/>
<dbReference type="Pfam" id="PF09361">
    <property type="entry name" value="Phasin_2"/>
    <property type="match status" value="1"/>
</dbReference>
<proteinExistence type="predicted"/>
<evidence type="ECO:0000313" key="3">
    <source>
        <dbReference type="Proteomes" id="UP000249135"/>
    </source>
</evidence>
<accession>A0A2W5Q0Y4</accession>
<organism evidence="2 3">
    <name type="scientific">Variovorax paradoxus</name>
    <dbReference type="NCBI Taxonomy" id="34073"/>
    <lineage>
        <taxon>Bacteria</taxon>
        <taxon>Pseudomonadati</taxon>
        <taxon>Pseudomonadota</taxon>
        <taxon>Betaproteobacteria</taxon>
        <taxon>Burkholderiales</taxon>
        <taxon>Comamonadaceae</taxon>
        <taxon>Variovorax</taxon>
    </lineage>
</organism>
<dbReference type="NCBIfam" id="TIGR01841">
    <property type="entry name" value="phasin"/>
    <property type="match status" value="1"/>
</dbReference>